<organism evidence="1 2">
    <name type="scientific">Nemania bipapillata</name>
    <dbReference type="NCBI Taxonomy" id="110536"/>
    <lineage>
        <taxon>Eukaryota</taxon>
        <taxon>Fungi</taxon>
        <taxon>Dikarya</taxon>
        <taxon>Ascomycota</taxon>
        <taxon>Pezizomycotina</taxon>
        <taxon>Sordariomycetes</taxon>
        <taxon>Xylariomycetidae</taxon>
        <taxon>Xylariales</taxon>
        <taxon>Xylariaceae</taxon>
        <taxon>Nemania</taxon>
    </lineage>
</organism>
<reference evidence="1" key="1">
    <citation type="submission" date="2022-11" db="EMBL/GenBank/DDBJ databases">
        <title>Genome Sequence of Nemania bipapillata.</title>
        <authorList>
            <person name="Buettner E."/>
        </authorList>
    </citation>
    <scope>NUCLEOTIDE SEQUENCE</scope>
    <source>
        <strain evidence="1">CP14</strain>
    </source>
</reference>
<sequence>MKANVRRSPFYTALKRNRNENTTIDTVDVAEHAQKRKILNLCFNERSLSAACKFIADHVDRWNELMLDEINTNDWSSPIDLGKRIEELVFDVIGEISFGRSFNIKEPEENPLKQVPHCIENYMLFYYPFCRSPFLGALNWLKPRGLDKFFDLVSPRAVKQYNEFLQDSVMRRISLQQEQASKPDEEKRHDLFHFLYEARDPDTKQRIYNETDLRAESNMLGMYFNLLLWL</sequence>
<protein>
    <submittedName>
        <fullName evidence="1">Uncharacterized protein</fullName>
    </submittedName>
</protein>
<evidence type="ECO:0000313" key="1">
    <source>
        <dbReference type="EMBL" id="KAJ8121710.1"/>
    </source>
</evidence>
<dbReference type="Proteomes" id="UP001153334">
    <property type="component" value="Unassembled WGS sequence"/>
</dbReference>
<accession>A0ACC2J2P5</accession>
<dbReference type="EMBL" id="JAPESX010000359">
    <property type="protein sequence ID" value="KAJ8121710.1"/>
    <property type="molecule type" value="Genomic_DNA"/>
</dbReference>
<name>A0ACC2J2P5_9PEZI</name>
<keyword evidence="2" id="KW-1185">Reference proteome</keyword>
<gene>
    <name evidence="1" type="ORF">ONZ43_g1908</name>
</gene>
<comment type="caution">
    <text evidence="1">The sequence shown here is derived from an EMBL/GenBank/DDBJ whole genome shotgun (WGS) entry which is preliminary data.</text>
</comment>
<evidence type="ECO:0000313" key="2">
    <source>
        <dbReference type="Proteomes" id="UP001153334"/>
    </source>
</evidence>
<proteinExistence type="predicted"/>